<organism evidence="1">
    <name type="scientific">viral metagenome</name>
    <dbReference type="NCBI Taxonomy" id="1070528"/>
    <lineage>
        <taxon>unclassified sequences</taxon>
        <taxon>metagenomes</taxon>
        <taxon>organismal metagenomes</taxon>
    </lineage>
</organism>
<accession>A0A6C0KME6</accession>
<evidence type="ECO:0000313" key="1">
    <source>
        <dbReference type="EMBL" id="QHU17927.1"/>
    </source>
</evidence>
<sequence length="260" mass="30770">MQFFKILSLFTGLSFTSGYKMVPQYSAPKRSLYFFPASFKQNVPSELYHTFLDNLNKQYDVTIYNPQEKPFDFNKVYSNEILLLSHSSGVNNMIDIYNEIPVTIHKKAIMIEPLDLKVPFVLDPQLPRTYTFDLDEMEKSMKSMMELNVMDKIKDTIWKKNEDSLQSFNDTVLVLTHKESNHWNMFPVIPPIRFLKKDLQHLQNTTIIEEEIDDFSHFDILDRPWANALNKVVPISKRDNEKTNMYYDKVVPRIIEFYND</sequence>
<reference evidence="1" key="1">
    <citation type="journal article" date="2020" name="Nature">
        <title>Giant virus diversity and host interactions through global metagenomics.</title>
        <authorList>
            <person name="Schulz F."/>
            <person name="Roux S."/>
            <person name="Paez-Espino D."/>
            <person name="Jungbluth S."/>
            <person name="Walsh D.A."/>
            <person name="Denef V.J."/>
            <person name="McMahon K.D."/>
            <person name="Konstantinidis K.T."/>
            <person name="Eloe-Fadrosh E.A."/>
            <person name="Kyrpides N.C."/>
            <person name="Woyke T."/>
        </authorList>
    </citation>
    <scope>NUCLEOTIDE SEQUENCE</scope>
    <source>
        <strain evidence="1">GVMAG-S-3300012919-55</strain>
    </source>
</reference>
<proteinExistence type="predicted"/>
<dbReference type="EMBL" id="MN740920">
    <property type="protein sequence ID" value="QHU17927.1"/>
    <property type="molecule type" value="Genomic_DNA"/>
</dbReference>
<name>A0A6C0KME6_9ZZZZ</name>
<protein>
    <submittedName>
        <fullName evidence="1">Uncharacterized protein</fullName>
    </submittedName>
</protein>
<dbReference type="AlphaFoldDB" id="A0A6C0KME6"/>